<evidence type="ECO:0000256" key="1">
    <source>
        <dbReference type="ARBA" id="ARBA00004496"/>
    </source>
</evidence>
<feature type="compositionally biased region" description="Basic and acidic residues" evidence="7">
    <location>
        <begin position="43"/>
        <end position="54"/>
    </location>
</feature>
<dbReference type="InterPro" id="IPR030379">
    <property type="entry name" value="G_SEPTIN_dom"/>
</dbReference>
<name>A0A9D2Y5E2_NOTFU</name>
<dbReference type="Proteomes" id="UP000822369">
    <property type="component" value="Chromosome 10"/>
</dbReference>
<feature type="compositionally biased region" description="Polar residues" evidence="7">
    <location>
        <begin position="203"/>
        <end position="213"/>
    </location>
</feature>
<feature type="domain" description="Septin-type G" evidence="8">
    <location>
        <begin position="724"/>
        <end position="996"/>
    </location>
</feature>
<dbReference type="PROSITE" id="PS51719">
    <property type="entry name" value="G_SEPTIN"/>
    <property type="match status" value="1"/>
</dbReference>
<dbReference type="FunFam" id="3.40.50.300:FF:000387">
    <property type="entry name" value="neuronal-specific septin-3 isoform X1"/>
    <property type="match status" value="1"/>
</dbReference>
<dbReference type="KEGG" id="nfu:107382211"/>
<evidence type="ECO:0000256" key="7">
    <source>
        <dbReference type="SAM" id="MobiDB-lite"/>
    </source>
</evidence>
<reference evidence="9" key="1">
    <citation type="submission" date="2020-03" db="EMBL/GenBank/DDBJ databases">
        <title>Intra-Species Differences in Population Size shape Life History and Genome Evolution.</title>
        <authorList>
            <person name="Willemsen D."/>
            <person name="Cui R."/>
            <person name="Valenzano D.R."/>
        </authorList>
    </citation>
    <scope>NUCLEOTIDE SEQUENCE</scope>
    <source>
        <strain evidence="9">GRZ</strain>
        <tissue evidence="9">Whole</tissue>
    </source>
</reference>
<evidence type="ECO:0000313" key="9">
    <source>
        <dbReference type="EMBL" id="KAF7213109.1"/>
    </source>
</evidence>
<dbReference type="SUPFAM" id="SSF52540">
    <property type="entry name" value="P-loop containing nucleoside triphosphate hydrolases"/>
    <property type="match status" value="1"/>
</dbReference>
<dbReference type="Pfam" id="PF00735">
    <property type="entry name" value="Septin"/>
    <property type="match status" value="1"/>
</dbReference>
<feature type="region of interest" description="Disordered" evidence="7">
    <location>
        <begin position="553"/>
        <end position="582"/>
    </location>
</feature>
<dbReference type="InterPro" id="IPR027417">
    <property type="entry name" value="P-loop_NTPase"/>
</dbReference>
<feature type="region of interest" description="Disordered" evidence="7">
    <location>
        <begin position="621"/>
        <end position="646"/>
    </location>
</feature>
<evidence type="ECO:0000256" key="5">
    <source>
        <dbReference type="ARBA" id="ARBA00041105"/>
    </source>
</evidence>
<evidence type="ECO:0000313" key="10">
    <source>
        <dbReference type="Proteomes" id="UP000822369"/>
    </source>
</evidence>
<comment type="subcellular location">
    <subcellularLocation>
        <location evidence="1">Cytoplasm</location>
    </subcellularLocation>
</comment>
<evidence type="ECO:0000256" key="2">
    <source>
        <dbReference type="ARBA" id="ARBA00022490"/>
    </source>
</evidence>
<keyword evidence="2" id="KW-0963">Cytoplasm</keyword>
<dbReference type="Gene3D" id="3.40.50.300">
    <property type="entry name" value="P-loop containing nucleotide triphosphate hydrolases"/>
    <property type="match status" value="1"/>
</dbReference>
<feature type="region of interest" description="Disordered" evidence="7">
    <location>
        <begin position="1"/>
        <end position="223"/>
    </location>
</feature>
<evidence type="ECO:0000256" key="3">
    <source>
        <dbReference type="ARBA" id="ARBA00022741"/>
    </source>
</evidence>
<proteinExistence type="inferred from homology"/>
<accession>A0A9D2Y5E2</accession>
<gene>
    <name evidence="9" type="ORF">G4P62_007741</name>
</gene>
<dbReference type="GO" id="GO:0005525">
    <property type="term" value="F:GTP binding"/>
    <property type="evidence" value="ECO:0007669"/>
    <property type="project" value="UniProtKB-KW"/>
</dbReference>
<dbReference type="GO" id="GO:0005737">
    <property type="term" value="C:cytoplasm"/>
    <property type="evidence" value="ECO:0007669"/>
    <property type="project" value="UniProtKB-SubCell"/>
</dbReference>
<feature type="region of interest" description="Disordered" evidence="7">
    <location>
        <begin position="357"/>
        <end position="385"/>
    </location>
</feature>
<evidence type="ECO:0000259" key="8">
    <source>
        <dbReference type="PROSITE" id="PS51719"/>
    </source>
</evidence>
<feature type="compositionally biased region" description="Basic and acidic residues" evidence="7">
    <location>
        <begin position="361"/>
        <end position="379"/>
    </location>
</feature>
<feature type="compositionally biased region" description="Basic and acidic residues" evidence="7">
    <location>
        <begin position="239"/>
        <end position="248"/>
    </location>
</feature>
<comment type="caution">
    <text evidence="9">The sequence shown here is derived from an EMBL/GenBank/DDBJ whole genome shotgun (WGS) entry which is preliminary data.</text>
</comment>
<feature type="compositionally biased region" description="Polar residues" evidence="7">
    <location>
        <begin position="177"/>
        <end position="190"/>
    </location>
</feature>
<feature type="compositionally biased region" description="Polar residues" evidence="7">
    <location>
        <begin position="92"/>
        <end position="106"/>
    </location>
</feature>
<dbReference type="PANTHER" id="PTHR18884">
    <property type="entry name" value="SEPTIN"/>
    <property type="match status" value="1"/>
</dbReference>
<feature type="region of interest" description="Disordered" evidence="7">
    <location>
        <begin position="237"/>
        <end position="302"/>
    </location>
</feature>
<evidence type="ECO:0000256" key="4">
    <source>
        <dbReference type="ARBA" id="ARBA00023134"/>
    </source>
</evidence>
<comment type="similarity">
    <text evidence="6">Belongs to the TRAFAC class TrmE-Era-EngA-EngB-Septin-like GTPase superfamily. Septin GTPase family.</text>
</comment>
<evidence type="ECO:0000256" key="6">
    <source>
        <dbReference type="RuleBase" id="RU004560"/>
    </source>
</evidence>
<feature type="compositionally biased region" description="Polar residues" evidence="7">
    <location>
        <begin position="14"/>
        <end position="30"/>
    </location>
</feature>
<keyword evidence="4 6" id="KW-0342">GTP-binding</keyword>
<dbReference type="EMBL" id="JAAVVJ010000010">
    <property type="protein sequence ID" value="KAF7213109.1"/>
    <property type="molecule type" value="Genomic_DNA"/>
</dbReference>
<organism evidence="9 10">
    <name type="scientific">Nothobranchius furzeri</name>
    <name type="common">Turquoise killifish</name>
    <dbReference type="NCBI Taxonomy" id="105023"/>
    <lineage>
        <taxon>Eukaryota</taxon>
        <taxon>Metazoa</taxon>
        <taxon>Chordata</taxon>
        <taxon>Craniata</taxon>
        <taxon>Vertebrata</taxon>
        <taxon>Euteleostomi</taxon>
        <taxon>Actinopterygii</taxon>
        <taxon>Neopterygii</taxon>
        <taxon>Teleostei</taxon>
        <taxon>Neoteleostei</taxon>
        <taxon>Acanthomorphata</taxon>
        <taxon>Ovalentaria</taxon>
        <taxon>Atherinomorphae</taxon>
        <taxon>Cyprinodontiformes</taxon>
        <taxon>Nothobranchiidae</taxon>
        <taxon>Nothobranchius</taxon>
    </lineage>
</organism>
<dbReference type="AlphaFoldDB" id="A0A9D2Y5E2"/>
<dbReference type="InterPro" id="IPR016491">
    <property type="entry name" value="Septin"/>
</dbReference>
<dbReference type="CDD" id="cd01850">
    <property type="entry name" value="CDC_Septin"/>
    <property type="match status" value="1"/>
</dbReference>
<sequence length="1013" mass="112090">MSAFHRPTPLMTGVSPSCRQTSEPPRSLSSPLIRKKAIQISSFDEKGLIPEKHSSKPSAVDKSLDLVSSKTSGRLWWSKACQRKHREGVSSPPRTNSKALRSQTFSAKPDICISPAPEPNPPPAILTLKSKPSDSLPLHASQLSDFYPIQLQPDPKPSMSPALTVPVPRRSPSPSPHSQNYSTSQQNERQPSPFAEERRARSISISNTKMTTSDQEKHEVLDQRALMDFTHPGLRRVSQTREFKHQTESFRLPVVPPISCSQQKKIKPNTNENTPENKPRSPHGNLNLTSNPEPGVQRQQRKESVAILIASPNLQRKSADSQSSDLSSIHGSLEQMHSGKISTVPVVSNASCSTEPLSVRSEARGRRFDSHKEVSEDKTLPSGSFYTRPQEEVFLGSSCKFLHQAGSSQNITPPERRRFPSKTQSQAAWIGAEIEASRSNRVSEDHRCQSAPFHQPAGALEYVGLNRVKTPHTHQTAERHFSLMGPNRGLNQEKSVLQQESSKLVDFSDPFLDQKGFIDTPDYIKLPTKLPECPRAPAEADCSFNTNRSGISLKGDVGLPQQPAHQTSEGTTPERYCSNRPINREDLEDPCYVTMHIPDSVYVDMSDVVPPEVRPKPVVPAKPPNVGAPSPSSPFPPQGPGIGGGGISAAPPSGIPVPIGSHGPSHVGSHTVVHSGGHVGAHPPAHSAGHGHGGSHSSSGGSTLLGYIGIDTIIEQMRKKTMKTGFDFNIMVVGPSGLGKSTLVNTLFKSQVSRKSAGWARDEKIPKTVEIKSVSHVIEEGGVKMKLTIVDTPGFGDQINNDNCWEPISKYINEQFEKFLKEEVNITRKKRIPDTRVHCCLYFIPPTGHCLRQLDVEFMRRLSHSVNIIPVIAKSDTMTIEERQEFKQRVRKELENNGIEFYPQKEFDDDMEDKSDNDKIRETMPFAVVGSDKEHQVNGKRVLGRKTAWGIIEVENPNHCEFAQLRDFLIRSHLQDLKEVTHNIHYETYRAKRLNDNGGLHPISSNDTQESNL</sequence>
<keyword evidence="3 6" id="KW-0547">Nucleotide-binding</keyword>
<protein>
    <recommendedName>
        <fullName evidence="5">Neuronal-specific septin-3</fullName>
    </recommendedName>
</protein>